<gene>
    <name evidence="2" type="ORF">B296_00056104</name>
</gene>
<evidence type="ECO:0000256" key="1">
    <source>
        <dbReference type="SAM" id="MobiDB-lite"/>
    </source>
</evidence>
<accession>A0A426X2R2</accession>
<dbReference type="AlphaFoldDB" id="A0A426X2R2"/>
<comment type="caution">
    <text evidence="2">The sequence shown here is derived from an EMBL/GenBank/DDBJ whole genome shotgun (WGS) entry which is preliminary data.</text>
</comment>
<organism evidence="2 3">
    <name type="scientific">Ensete ventricosum</name>
    <name type="common">Abyssinian banana</name>
    <name type="synonym">Musa ensete</name>
    <dbReference type="NCBI Taxonomy" id="4639"/>
    <lineage>
        <taxon>Eukaryota</taxon>
        <taxon>Viridiplantae</taxon>
        <taxon>Streptophyta</taxon>
        <taxon>Embryophyta</taxon>
        <taxon>Tracheophyta</taxon>
        <taxon>Spermatophyta</taxon>
        <taxon>Magnoliopsida</taxon>
        <taxon>Liliopsida</taxon>
        <taxon>Zingiberales</taxon>
        <taxon>Musaceae</taxon>
        <taxon>Ensete</taxon>
    </lineage>
</organism>
<name>A0A426X2R2_ENSVE</name>
<sequence length="130" mass="14414">TGRESSPDRPAAQRDLDIYDRQRNSSEAGGSSRISTGFQQASGGVQPTIPFLATSTAATVVRARRSDTCGIGDRSSSSLGRRCREEGEAWLLEMRWKLNAEAMHWKPQMGLAVEGFCYPPLYARTYVRRT</sequence>
<evidence type="ECO:0000313" key="2">
    <source>
        <dbReference type="EMBL" id="RRT33768.1"/>
    </source>
</evidence>
<feature type="region of interest" description="Disordered" evidence="1">
    <location>
        <begin position="1"/>
        <end position="46"/>
    </location>
</feature>
<proteinExistence type="predicted"/>
<dbReference type="EMBL" id="AMZH03028303">
    <property type="protein sequence ID" value="RRT33768.1"/>
    <property type="molecule type" value="Genomic_DNA"/>
</dbReference>
<feature type="non-terminal residue" evidence="2">
    <location>
        <position position="1"/>
    </location>
</feature>
<evidence type="ECO:0000313" key="3">
    <source>
        <dbReference type="Proteomes" id="UP000287651"/>
    </source>
</evidence>
<feature type="compositionally biased region" description="Polar residues" evidence="1">
    <location>
        <begin position="25"/>
        <end position="45"/>
    </location>
</feature>
<feature type="compositionally biased region" description="Basic and acidic residues" evidence="1">
    <location>
        <begin position="1"/>
        <end position="24"/>
    </location>
</feature>
<protein>
    <submittedName>
        <fullName evidence="2">Uncharacterized protein</fullName>
    </submittedName>
</protein>
<dbReference type="Proteomes" id="UP000287651">
    <property type="component" value="Unassembled WGS sequence"/>
</dbReference>
<reference evidence="2 3" key="1">
    <citation type="journal article" date="2014" name="Agronomy (Basel)">
        <title>A Draft Genome Sequence for Ensete ventricosum, the Drought-Tolerant Tree Against Hunger.</title>
        <authorList>
            <person name="Harrison J."/>
            <person name="Moore K.A."/>
            <person name="Paszkiewicz K."/>
            <person name="Jones T."/>
            <person name="Grant M."/>
            <person name="Ambacheew D."/>
            <person name="Muzemil S."/>
            <person name="Studholme D.J."/>
        </authorList>
    </citation>
    <scope>NUCLEOTIDE SEQUENCE [LARGE SCALE GENOMIC DNA]</scope>
</reference>